<accession>A0ABM6US93</accession>
<dbReference type="RefSeq" id="WP_108087560.1">
    <property type="nucleotide sequence ID" value="NZ_CP028487.1"/>
</dbReference>
<sequence length="90" mass="9979">MLSKETLENIKQQRIDVDGNIGSEMATELLALREQLEALKQQDPIGQVIFGGYNSGGTRDVSVVCLHDQADWDNFQDGTLLFMEPRPAGD</sequence>
<organism evidence="1 2">
    <name type="scientific">Yersinia massiliensis</name>
    <dbReference type="NCBI Taxonomy" id="419257"/>
    <lineage>
        <taxon>Bacteria</taxon>
        <taxon>Pseudomonadati</taxon>
        <taxon>Pseudomonadota</taxon>
        <taxon>Gammaproteobacteria</taxon>
        <taxon>Enterobacterales</taxon>
        <taxon>Yersiniaceae</taxon>
        <taxon>Yersinia</taxon>
    </lineage>
</organism>
<evidence type="ECO:0000313" key="2">
    <source>
        <dbReference type="Proteomes" id="UP000240908"/>
    </source>
</evidence>
<keyword evidence="2" id="KW-1185">Reference proteome</keyword>
<gene>
    <name evidence="1" type="ORF">DA391_08985</name>
</gene>
<evidence type="ECO:0000313" key="1">
    <source>
        <dbReference type="EMBL" id="AVX37782.1"/>
    </source>
</evidence>
<proteinExistence type="predicted"/>
<reference evidence="2" key="1">
    <citation type="journal article" date="2018" name="Genome Announc.">
        <title>First complete genome sequence of Yersinia massiliensis.</title>
        <authorList>
            <person name="Thomas M.C."/>
            <person name="Arling V."/>
            <person name="Goji N."/>
            <person name="Janzen T.W."/>
            <person name="Duceppe M.-O."/>
            <person name="Mathews A."/>
            <person name="Carrillo C."/>
            <person name="Amoako K."/>
        </authorList>
    </citation>
    <scope>NUCLEOTIDE SEQUENCE [LARGE SCALE GENOMIC DNA]</scope>
    <source>
        <strain evidence="2">GTA</strain>
    </source>
</reference>
<dbReference type="Proteomes" id="UP000240908">
    <property type="component" value="Chromosome"/>
</dbReference>
<protein>
    <submittedName>
        <fullName evidence="1">Uncharacterized protein</fullName>
    </submittedName>
</protein>
<dbReference type="EMBL" id="CP028487">
    <property type="protein sequence ID" value="AVX37782.1"/>
    <property type="molecule type" value="Genomic_DNA"/>
</dbReference>
<name>A0ABM6US93_9GAMM</name>